<reference evidence="1" key="2">
    <citation type="submission" date="2015-06" db="UniProtKB">
        <authorList>
            <consortium name="EnsemblMetazoa"/>
        </authorList>
    </citation>
    <scope>IDENTIFICATION</scope>
</reference>
<dbReference type="EMBL" id="CAQQ02128929">
    <property type="status" value="NOT_ANNOTATED_CDS"/>
    <property type="molecule type" value="Genomic_DNA"/>
</dbReference>
<protein>
    <submittedName>
        <fullName evidence="1">Uncharacterized protein</fullName>
    </submittedName>
</protein>
<sequence length="126" mass="14461">MQKYSLEYHHATCLIFMQHSLSTSPKNDHFCVFMSRSSETVKSFTSALGLPTVSGAYGQEGDLRQWRDLTEDKQKYLLQVMPPVDMIPQVVRSIVKYQNITNAAILYDDTIDTYILSIFLKLGKDF</sequence>
<keyword evidence="2" id="KW-1185">Reference proteome</keyword>
<evidence type="ECO:0000313" key="1">
    <source>
        <dbReference type="EnsemblMetazoa" id="MESCA011408-PA"/>
    </source>
</evidence>
<name>T1H534_MEGSC</name>
<organism evidence="1 2">
    <name type="scientific">Megaselia scalaris</name>
    <name type="common">Humpbacked fly</name>
    <name type="synonym">Phora scalaris</name>
    <dbReference type="NCBI Taxonomy" id="36166"/>
    <lineage>
        <taxon>Eukaryota</taxon>
        <taxon>Metazoa</taxon>
        <taxon>Ecdysozoa</taxon>
        <taxon>Arthropoda</taxon>
        <taxon>Hexapoda</taxon>
        <taxon>Insecta</taxon>
        <taxon>Pterygota</taxon>
        <taxon>Neoptera</taxon>
        <taxon>Endopterygota</taxon>
        <taxon>Diptera</taxon>
        <taxon>Brachycera</taxon>
        <taxon>Muscomorpha</taxon>
        <taxon>Platypezoidea</taxon>
        <taxon>Phoridae</taxon>
        <taxon>Megaseliini</taxon>
        <taxon>Megaselia</taxon>
    </lineage>
</organism>
<dbReference type="Gene3D" id="3.40.50.2300">
    <property type="match status" value="2"/>
</dbReference>
<proteinExistence type="predicted"/>
<evidence type="ECO:0000313" key="2">
    <source>
        <dbReference type="Proteomes" id="UP000015102"/>
    </source>
</evidence>
<dbReference type="Proteomes" id="UP000015102">
    <property type="component" value="Unassembled WGS sequence"/>
</dbReference>
<dbReference type="HOGENOM" id="CLU_1984108_0_0_1"/>
<dbReference type="STRING" id="36166.T1H534"/>
<accession>T1H534</accession>
<dbReference type="EnsemblMetazoa" id="MESCA011408-RA">
    <property type="protein sequence ID" value="MESCA011408-PA"/>
    <property type="gene ID" value="MESCA011408"/>
</dbReference>
<dbReference type="EMBL" id="CAQQ02128928">
    <property type="status" value="NOT_ANNOTATED_CDS"/>
    <property type="molecule type" value="Genomic_DNA"/>
</dbReference>
<dbReference type="AlphaFoldDB" id="T1H534"/>
<reference evidence="2" key="1">
    <citation type="submission" date="2013-02" db="EMBL/GenBank/DDBJ databases">
        <authorList>
            <person name="Hughes D."/>
        </authorList>
    </citation>
    <scope>NUCLEOTIDE SEQUENCE</scope>
    <source>
        <strain>Durham</strain>
        <strain evidence="2">NC isolate 2 -- Noor lab</strain>
    </source>
</reference>